<dbReference type="Proteomes" id="UP000185612">
    <property type="component" value="Unassembled WGS sequence"/>
</dbReference>
<organism evidence="2 3">
    <name type="scientific">Buchananella hordeovulneris</name>
    <dbReference type="NCBI Taxonomy" id="52770"/>
    <lineage>
        <taxon>Bacteria</taxon>
        <taxon>Bacillati</taxon>
        <taxon>Actinomycetota</taxon>
        <taxon>Actinomycetes</taxon>
        <taxon>Actinomycetales</taxon>
        <taxon>Actinomycetaceae</taxon>
        <taxon>Buchananella</taxon>
    </lineage>
</organism>
<reference evidence="3" key="1">
    <citation type="submission" date="2016-12" db="EMBL/GenBank/DDBJ databases">
        <authorList>
            <person name="Meng X."/>
        </authorList>
    </citation>
    <scope>NUCLEOTIDE SEQUENCE [LARGE SCALE GENOMIC DNA]</scope>
    <source>
        <strain evidence="3">DSM 20732</strain>
    </source>
</reference>
<evidence type="ECO:0000259" key="1">
    <source>
        <dbReference type="Pfam" id="PF09860"/>
    </source>
</evidence>
<feature type="domain" description="DUF2087" evidence="1">
    <location>
        <begin position="52"/>
        <end position="117"/>
    </location>
</feature>
<dbReference type="STRING" id="52770.BSZ40_08990"/>
<name>A0A1Q5PUG0_9ACTO</name>
<keyword evidence="3" id="KW-1185">Reference proteome</keyword>
<gene>
    <name evidence="2" type="ORF">BSZ40_08990</name>
</gene>
<protein>
    <recommendedName>
        <fullName evidence="1">DUF2087 domain-containing protein</fullName>
    </recommendedName>
</protein>
<evidence type="ECO:0000313" key="2">
    <source>
        <dbReference type="EMBL" id="OKL51207.1"/>
    </source>
</evidence>
<dbReference type="InParanoid" id="A0A1Q5PUG0"/>
<comment type="caution">
    <text evidence="2">The sequence shown here is derived from an EMBL/GenBank/DDBJ whole genome shotgun (WGS) entry which is preliminary data.</text>
</comment>
<proteinExistence type="predicted"/>
<evidence type="ECO:0000313" key="3">
    <source>
        <dbReference type="Proteomes" id="UP000185612"/>
    </source>
</evidence>
<dbReference type="OrthoDB" id="529288at2"/>
<dbReference type="RefSeq" id="WP_073825457.1">
    <property type="nucleotide sequence ID" value="NZ_MQVS01000009.1"/>
</dbReference>
<sequence length="147" mass="16407">MTSDKDFKKLVRARMLQTGENYTTARAALRADSAAAAAFWDKTVATFLRDDRLPHLPAKRRARVVVLIELLDLFNPGVVYSEREVSQLLAQVHDDFASLRRELVDYGLLQRADGHYQVAAQFPTPGPAVAPEIPRGAAQRFTEVTRG</sequence>
<accession>A0A1Q5PUG0</accession>
<dbReference type="Pfam" id="PF09860">
    <property type="entry name" value="DUF2087"/>
    <property type="match status" value="1"/>
</dbReference>
<dbReference type="AlphaFoldDB" id="A0A1Q5PUG0"/>
<dbReference type="EMBL" id="MQVS01000009">
    <property type="protein sequence ID" value="OKL51207.1"/>
    <property type="molecule type" value="Genomic_DNA"/>
</dbReference>
<dbReference type="InterPro" id="IPR018656">
    <property type="entry name" value="DUF2087"/>
</dbReference>